<evidence type="ECO:0000256" key="4">
    <source>
        <dbReference type="ARBA" id="ARBA00022989"/>
    </source>
</evidence>
<dbReference type="PANTHER" id="PTHR35007">
    <property type="entry name" value="INTEGRAL MEMBRANE PROTEIN-RELATED"/>
    <property type="match status" value="1"/>
</dbReference>
<name>A0A2M9G1X2_9PROT</name>
<dbReference type="PANTHER" id="PTHR35007:SF2">
    <property type="entry name" value="PILUS ASSEMBLE PROTEIN"/>
    <property type="match status" value="1"/>
</dbReference>
<accession>A0A2M9G1X2</accession>
<feature type="domain" description="Type II secretion system protein GspF" evidence="7">
    <location>
        <begin position="193"/>
        <end position="321"/>
    </location>
</feature>
<keyword evidence="2" id="KW-1003">Cell membrane</keyword>
<keyword evidence="9" id="KW-1185">Reference proteome</keyword>
<gene>
    <name evidence="8" type="ORF">CVT23_11760</name>
</gene>
<evidence type="ECO:0000256" key="3">
    <source>
        <dbReference type="ARBA" id="ARBA00022692"/>
    </source>
</evidence>
<comment type="subcellular location">
    <subcellularLocation>
        <location evidence="1">Cell membrane</location>
        <topology evidence="1">Multi-pass membrane protein</topology>
    </subcellularLocation>
</comment>
<reference evidence="8 9" key="1">
    <citation type="submission" date="2017-11" db="EMBL/GenBank/DDBJ databases">
        <title>Draft genome sequence of Rhizobiales bacterium SY3-13.</title>
        <authorList>
            <person name="Sun C."/>
        </authorList>
    </citation>
    <scope>NUCLEOTIDE SEQUENCE [LARGE SCALE GENOMIC DNA]</scope>
    <source>
        <strain evidence="8 9">SY3-13</strain>
    </source>
</reference>
<evidence type="ECO:0000313" key="9">
    <source>
        <dbReference type="Proteomes" id="UP000229498"/>
    </source>
</evidence>
<keyword evidence="5 6" id="KW-0472">Membrane</keyword>
<dbReference type="OrthoDB" id="9810662at2"/>
<evidence type="ECO:0000256" key="5">
    <source>
        <dbReference type="ARBA" id="ARBA00023136"/>
    </source>
</evidence>
<proteinExistence type="predicted"/>
<evidence type="ECO:0000256" key="1">
    <source>
        <dbReference type="ARBA" id="ARBA00004651"/>
    </source>
</evidence>
<protein>
    <submittedName>
        <fullName evidence="8">Pilus assembly protein TadC</fullName>
    </submittedName>
</protein>
<keyword evidence="3 6" id="KW-0812">Transmembrane</keyword>
<feature type="transmembrane region" description="Helical" evidence="6">
    <location>
        <begin position="156"/>
        <end position="174"/>
    </location>
</feature>
<dbReference type="RefSeq" id="WP_109793734.1">
    <property type="nucleotide sequence ID" value="NZ_PHIG01000032.1"/>
</dbReference>
<keyword evidence="4 6" id="KW-1133">Transmembrane helix</keyword>
<evidence type="ECO:0000256" key="6">
    <source>
        <dbReference type="SAM" id="Phobius"/>
    </source>
</evidence>
<feature type="transmembrane region" description="Helical" evidence="6">
    <location>
        <begin position="300"/>
        <end position="326"/>
    </location>
</feature>
<dbReference type="InterPro" id="IPR018076">
    <property type="entry name" value="T2SS_GspF_dom"/>
</dbReference>
<dbReference type="GO" id="GO:0005886">
    <property type="term" value="C:plasma membrane"/>
    <property type="evidence" value="ECO:0007669"/>
    <property type="project" value="UniProtKB-SubCell"/>
</dbReference>
<dbReference type="EMBL" id="PHIG01000032">
    <property type="protein sequence ID" value="PJK29709.1"/>
    <property type="molecule type" value="Genomic_DNA"/>
</dbReference>
<dbReference type="Proteomes" id="UP000229498">
    <property type="component" value="Unassembled WGS sequence"/>
</dbReference>
<sequence length="332" mass="36554">MSDYLANLAPGLDLRLLAVLLAALAAAVVAGVLSWEVAARRALAHRVRRVGNFEARLRERSRDAAGRPSGVRAMMRGQLRRGLLGIAQRLADRLRLLTSRDAEAVRLRLLRAGWHGREAMAVYYVAKLVLPLASAAVLILFLYLLETPRVPDPWRLLLALFATGSAVALPSLVLDRLVDRRQRNLGEALPDALDLMVICCEAGLGLNAAIDRVAREMIASSPAMAEELAMTAAEIRLLPERDQALDNLARRADFPAMQSVVQTLRQAARFGTPFARALRELAADLRNERMLRAEEKAARLPAILTVPMICFILPALFIVILTPAIFRLMDNL</sequence>
<dbReference type="AlphaFoldDB" id="A0A2M9G1X2"/>
<feature type="transmembrane region" description="Helical" evidence="6">
    <location>
        <begin position="121"/>
        <end position="144"/>
    </location>
</feature>
<evidence type="ECO:0000259" key="7">
    <source>
        <dbReference type="Pfam" id="PF00482"/>
    </source>
</evidence>
<evidence type="ECO:0000256" key="2">
    <source>
        <dbReference type="ARBA" id="ARBA00022475"/>
    </source>
</evidence>
<feature type="transmembrane region" description="Helical" evidence="6">
    <location>
        <begin position="16"/>
        <end position="39"/>
    </location>
</feature>
<evidence type="ECO:0000313" key="8">
    <source>
        <dbReference type="EMBL" id="PJK29709.1"/>
    </source>
</evidence>
<comment type="caution">
    <text evidence="8">The sequence shown here is derived from an EMBL/GenBank/DDBJ whole genome shotgun (WGS) entry which is preliminary data.</text>
</comment>
<organism evidence="8 9">
    <name type="scientific">Minwuia thermotolerans</name>
    <dbReference type="NCBI Taxonomy" id="2056226"/>
    <lineage>
        <taxon>Bacteria</taxon>
        <taxon>Pseudomonadati</taxon>
        <taxon>Pseudomonadota</taxon>
        <taxon>Alphaproteobacteria</taxon>
        <taxon>Minwuiales</taxon>
        <taxon>Minwuiaceae</taxon>
        <taxon>Minwuia</taxon>
    </lineage>
</organism>
<dbReference type="Pfam" id="PF00482">
    <property type="entry name" value="T2SSF"/>
    <property type="match status" value="1"/>
</dbReference>